<comment type="caution">
    <text evidence="2">The sequence shown here is derived from an EMBL/GenBank/DDBJ whole genome shotgun (WGS) entry which is preliminary data.</text>
</comment>
<dbReference type="EMBL" id="JARKIB010000171">
    <property type="protein sequence ID" value="KAJ7728637.1"/>
    <property type="molecule type" value="Genomic_DNA"/>
</dbReference>
<dbReference type="PANTHER" id="PTHR47691">
    <property type="entry name" value="REGULATOR-RELATED"/>
    <property type="match status" value="1"/>
</dbReference>
<evidence type="ECO:0000259" key="1">
    <source>
        <dbReference type="Pfam" id="PF20703"/>
    </source>
</evidence>
<dbReference type="InterPro" id="IPR049052">
    <property type="entry name" value="nSTAND1"/>
</dbReference>
<dbReference type="PANTHER" id="PTHR47691:SF3">
    <property type="entry name" value="HTH-TYPE TRANSCRIPTIONAL REGULATOR RV0890C-RELATED"/>
    <property type="match status" value="1"/>
</dbReference>
<feature type="non-terminal residue" evidence="2">
    <location>
        <position position="394"/>
    </location>
</feature>
<dbReference type="Pfam" id="PF20703">
    <property type="entry name" value="nSTAND1"/>
    <property type="match status" value="1"/>
</dbReference>
<dbReference type="SUPFAM" id="SSF52540">
    <property type="entry name" value="P-loop containing nucleoside triphosphate hydrolases"/>
    <property type="match status" value="1"/>
</dbReference>
<evidence type="ECO:0000313" key="3">
    <source>
        <dbReference type="Proteomes" id="UP001215598"/>
    </source>
</evidence>
<dbReference type="AlphaFoldDB" id="A0AAD7MRF0"/>
<reference evidence="2" key="1">
    <citation type="submission" date="2023-03" db="EMBL/GenBank/DDBJ databases">
        <title>Massive genome expansion in bonnet fungi (Mycena s.s.) driven by repeated elements and novel gene families across ecological guilds.</title>
        <authorList>
            <consortium name="Lawrence Berkeley National Laboratory"/>
            <person name="Harder C.B."/>
            <person name="Miyauchi S."/>
            <person name="Viragh M."/>
            <person name="Kuo A."/>
            <person name="Thoen E."/>
            <person name="Andreopoulos B."/>
            <person name="Lu D."/>
            <person name="Skrede I."/>
            <person name="Drula E."/>
            <person name="Henrissat B."/>
            <person name="Morin E."/>
            <person name="Kohler A."/>
            <person name="Barry K."/>
            <person name="LaButti K."/>
            <person name="Morin E."/>
            <person name="Salamov A."/>
            <person name="Lipzen A."/>
            <person name="Mereny Z."/>
            <person name="Hegedus B."/>
            <person name="Baldrian P."/>
            <person name="Stursova M."/>
            <person name="Weitz H."/>
            <person name="Taylor A."/>
            <person name="Grigoriev I.V."/>
            <person name="Nagy L.G."/>
            <person name="Martin F."/>
            <person name="Kauserud H."/>
        </authorList>
    </citation>
    <scope>NUCLEOTIDE SEQUENCE</scope>
    <source>
        <strain evidence="2">CBHHK182m</strain>
    </source>
</reference>
<proteinExistence type="predicted"/>
<dbReference type="Gene3D" id="3.40.50.300">
    <property type="entry name" value="P-loop containing nucleotide triphosphate hydrolases"/>
    <property type="match status" value="1"/>
</dbReference>
<dbReference type="InterPro" id="IPR027417">
    <property type="entry name" value="P-loop_NTPase"/>
</dbReference>
<protein>
    <submittedName>
        <fullName evidence="2">P-loop containing nucleoside triphosphate hydrolase protein</fullName>
    </submittedName>
</protein>
<dbReference type="GO" id="GO:0016787">
    <property type="term" value="F:hydrolase activity"/>
    <property type="evidence" value="ECO:0007669"/>
    <property type="project" value="UniProtKB-KW"/>
</dbReference>
<sequence length="394" mass="43920">MSPFSLYSDRCSSTSISMLPAEPKIFHGRDNEIAEVLKLFKEESPRIAILGAGGMGKTSLSKAVLHHSDIATKYHANRFFITCDGSTNKVELTNIIGAHLGLKPGKNITQSVLRHLSSAPPTFLVLDNLETLWDPVESRKEIEEFLSLLTDIPSLALMITMRGAERPSQVKWTRPFLLPLQPLAQEAAQRMFFEIADDGHSLEEVNQVLGLTDNMPLVINLLAHLVDTEGCSTILSCWKTEKTSLLSEGYNKRLNFELSISLSLSSSRITSMPHSQDLLSLLSILPNGLSDVELKQTKFPIKDVLGCKAALLRTALAYTDNHKRLKVLVPIREYIQNLLPATDSMIRPLFKHFEELLELYRQHAGQALAMSSISRITSNFSNIQNILQNTLHHG</sequence>
<evidence type="ECO:0000313" key="2">
    <source>
        <dbReference type="EMBL" id="KAJ7728637.1"/>
    </source>
</evidence>
<dbReference type="Proteomes" id="UP001215598">
    <property type="component" value="Unassembled WGS sequence"/>
</dbReference>
<feature type="domain" description="Novel STAND NTPase 1" evidence="1">
    <location>
        <begin position="22"/>
        <end position="163"/>
    </location>
</feature>
<keyword evidence="3" id="KW-1185">Reference proteome</keyword>
<accession>A0AAD7MRF0</accession>
<organism evidence="2 3">
    <name type="scientific">Mycena metata</name>
    <dbReference type="NCBI Taxonomy" id="1033252"/>
    <lineage>
        <taxon>Eukaryota</taxon>
        <taxon>Fungi</taxon>
        <taxon>Dikarya</taxon>
        <taxon>Basidiomycota</taxon>
        <taxon>Agaricomycotina</taxon>
        <taxon>Agaricomycetes</taxon>
        <taxon>Agaricomycetidae</taxon>
        <taxon>Agaricales</taxon>
        <taxon>Marasmiineae</taxon>
        <taxon>Mycenaceae</taxon>
        <taxon>Mycena</taxon>
    </lineage>
</organism>
<name>A0AAD7MRF0_9AGAR</name>
<gene>
    <name evidence="2" type="ORF">B0H16DRAFT_1330834</name>
</gene>
<keyword evidence="2" id="KW-0378">Hydrolase</keyword>